<keyword evidence="2" id="KW-0560">Oxidoreductase</keyword>
<dbReference type="InterPro" id="IPR037396">
    <property type="entry name" value="FMN_HAD"/>
</dbReference>
<dbReference type="InterPro" id="IPR000262">
    <property type="entry name" value="FMN-dep_DH"/>
</dbReference>
<dbReference type="EMBL" id="JARVKF010000001">
    <property type="protein sequence ID" value="KAK9426661.1"/>
    <property type="molecule type" value="Genomic_DNA"/>
</dbReference>
<dbReference type="InterPro" id="IPR013785">
    <property type="entry name" value="Aldolase_TIM"/>
</dbReference>
<proteinExistence type="predicted"/>
<dbReference type="PANTHER" id="PTHR10578:SF75">
    <property type="entry name" value="L-LACTATE DEHYDROGENASE (AFU_ORTHOLOGUE AFUA_4G07050)"/>
    <property type="match status" value="1"/>
</dbReference>
<dbReference type="SUPFAM" id="SSF51395">
    <property type="entry name" value="FMN-linked oxidoreductases"/>
    <property type="match status" value="1"/>
</dbReference>
<dbReference type="PANTHER" id="PTHR10578">
    <property type="entry name" value="S -2-HYDROXY-ACID OXIDASE-RELATED"/>
    <property type="match status" value="1"/>
</dbReference>
<keyword evidence="5" id="KW-1185">Reference proteome</keyword>
<reference evidence="4 5" key="1">
    <citation type="journal article" date="2024" name="J. Plant Pathol.">
        <title>Sequence and assembly of the genome of Seiridium unicorne, isolate CBS 538.82, causal agent of cypress canker disease.</title>
        <authorList>
            <person name="Scali E."/>
            <person name="Rocca G.D."/>
            <person name="Danti R."/>
            <person name="Garbelotto M."/>
            <person name="Barberini S."/>
            <person name="Baroncelli R."/>
            <person name="Emiliani G."/>
        </authorList>
    </citation>
    <scope>NUCLEOTIDE SEQUENCE [LARGE SCALE GENOMIC DNA]</scope>
    <source>
        <strain evidence="4 5">BM-138-508</strain>
    </source>
</reference>
<comment type="cofactor">
    <cofactor evidence="1">
        <name>FMN</name>
        <dbReference type="ChEBI" id="CHEBI:58210"/>
    </cofactor>
</comment>
<evidence type="ECO:0000259" key="3">
    <source>
        <dbReference type="PROSITE" id="PS51349"/>
    </source>
</evidence>
<dbReference type="Gene3D" id="2.60.270.20">
    <property type="entry name" value="Cytolysin/lectin"/>
    <property type="match status" value="1"/>
</dbReference>
<name>A0ABR2VIR3_9PEZI</name>
<evidence type="ECO:0000256" key="1">
    <source>
        <dbReference type="ARBA" id="ARBA00001917"/>
    </source>
</evidence>
<gene>
    <name evidence="4" type="ORF">SUNI508_00188</name>
</gene>
<dbReference type="Pfam" id="PF07367">
    <property type="entry name" value="FB_lectin"/>
    <property type="match status" value="1"/>
</dbReference>
<dbReference type="InterPro" id="IPR009960">
    <property type="entry name" value="Fruit_body_lectin_fun"/>
</dbReference>
<dbReference type="Pfam" id="PF01070">
    <property type="entry name" value="FMN_dh"/>
    <property type="match status" value="1"/>
</dbReference>
<organism evidence="4 5">
    <name type="scientific">Seiridium unicorne</name>
    <dbReference type="NCBI Taxonomy" id="138068"/>
    <lineage>
        <taxon>Eukaryota</taxon>
        <taxon>Fungi</taxon>
        <taxon>Dikarya</taxon>
        <taxon>Ascomycota</taxon>
        <taxon>Pezizomycotina</taxon>
        <taxon>Sordariomycetes</taxon>
        <taxon>Xylariomycetidae</taxon>
        <taxon>Amphisphaeriales</taxon>
        <taxon>Sporocadaceae</taxon>
        <taxon>Seiridium</taxon>
    </lineage>
</organism>
<sequence length="541" mass="60439">MSDPENPNIGNRTTPQWALMQREQFWATNEGKHPPFNTHPEKLKALAEERLSKGGWLYASCNAGLSWTHYANRLAFYRHQVIPRMLVDTNTRDTATTIFGHKVAAPIGFAPIGINKIYHPTGELSPAKVASELNLAYSLSSAGSYSIEDVAKANGDGPRFYQLYWSPNDDVTISMLERAAKNGYTALILTTDTWQLAWRHDDVYNSNYAFYHEHGAGDLGLQDPAFLESLKRKELYPDREPKKVGAEWIDKHIWHGHSFSWERLPWLMEQWKRISGGKPFCIKGIQSVADAKKAVEMGVDGIVVSNHAGRQVDGAIASLDALERIAEAVGDKTYIMFDSGIRSAADVFKALALGAKFVFIGRLWVWALGAAGEEGVRHEVRALLAEFDIMMNVAGYPKLEDINRDAIDSLPKELYRPQKAVWHYADGGVWTEEDGTHKLTMGGSGTSGLLRFKTEQGKEAFFVAMGVHNYKPWIDIITGLANDVTGVRALPEYYNGTHAERERSREAQRTSQEILNADHRKIGARFAVSDGKNLKLHIIIG</sequence>
<dbReference type="InterPro" id="IPR015926">
    <property type="entry name" value="Cytolysin/lectin"/>
</dbReference>
<dbReference type="SUPFAM" id="SSF63724">
    <property type="entry name" value="Cytolysin/lectin"/>
    <property type="match status" value="1"/>
</dbReference>
<feature type="domain" description="FMN hydroxy acid dehydrogenase" evidence="3">
    <location>
        <begin position="32"/>
        <end position="412"/>
    </location>
</feature>
<dbReference type="PROSITE" id="PS51349">
    <property type="entry name" value="FMN_HYDROXY_ACID_DH_2"/>
    <property type="match status" value="1"/>
</dbReference>
<protein>
    <submittedName>
        <fullName evidence="4">FMN-dependent dehydrogenase</fullName>
    </submittedName>
</protein>
<evidence type="ECO:0000313" key="4">
    <source>
        <dbReference type="EMBL" id="KAK9426661.1"/>
    </source>
</evidence>
<comment type="caution">
    <text evidence="4">The sequence shown here is derived from an EMBL/GenBank/DDBJ whole genome shotgun (WGS) entry which is preliminary data.</text>
</comment>
<evidence type="ECO:0000256" key="2">
    <source>
        <dbReference type="ARBA" id="ARBA00023002"/>
    </source>
</evidence>
<evidence type="ECO:0000313" key="5">
    <source>
        <dbReference type="Proteomes" id="UP001408356"/>
    </source>
</evidence>
<dbReference type="Proteomes" id="UP001408356">
    <property type="component" value="Unassembled WGS sequence"/>
</dbReference>
<dbReference type="Gene3D" id="3.20.20.70">
    <property type="entry name" value="Aldolase class I"/>
    <property type="match status" value="1"/>
</dbReference>
<accession>A0ABR2VIR3</accession>